<feature type="region of interest" description="Domain III, AAA+ region" evidence="8">
    <location>
        <begin position="134"/>
        <end position="350"/>
    </location>
</feature>
<feature type="region of interest" description="Domain I, interacts with DnaA modulators" evidence="8">
    <location>
        <begin position="1"/>
        <end position="78"/>
    </location>
</feature>
<dbReference type="PANTHER" id="PTHR30050">
    <property type="entry name" value="CHROMOSOMAL REPLICATION INITIATOR PROTEIN DNAA"/>
    <property type="match status" value="1"/>
</dbReference>
<dbReference type="SMART" id="SM00382">
    <property type="entry name" value="AAA"/>
    <property type="match status" value="1"/>
</dbReference>
<dbReference type="InterPro" id="IPR024633">
    <property type="entry name" value="DnaA_N_dom"/>
</dbReference>
<dbReference type="InterPro" id="IPR018312">
    <property type="entry name" value="Chromosome_initiator_DnaA_CS"/>
</dbReference>
<proteinExistence type="inferred from homology"/>
<dbReference type="SUPFAM" id="SSF52540">
    <property type="entry name" value="P-loop containing nucleoside triphosphate hydrolases"/>
    <property type="match status" value="1"/>
</dbReference>
<dbReference type="InterPro" id="IPR001957">
    <property type="entry name" value="Chromosome_initiator_DnaA"/>
</dbReference>
<organism evidence="15 16">
    <name type="scientific">Methylophilus glucosoxydans</name>
    <dbReference type="NCBI Taxonomy" id="752553"/>
    <lineage>
        <taxon>Bacteria</taxon>
        <taxon>Pseudomonadati</taxon>
        <taxon>Pseudomonadota</taxon>
        <taxon>Betaproteobacteria</taxon>
        <taxon>Nitrosomonadales</taxon>
        <taxon>Methylophilaceae</taxon>
        <taxon>Methylophilus</taxon>
    </lineage>
</organism>
<comment type="similarity">
    <text evidence="1 8 11">Belongs to the DnaA family.</text>
</comment>
<dbReference type="InterPro" id="IPR010921">
    <property type="entry name" value="Trp_repressor/repl_initiator"/>
</dbReference>
<evidence type="ECO:0000256" key="2">
    <source>
        <dbReference type="ARBA" id="ARBA00022490"/>
    </source>
</evidence>
<evidence type="ECO:0000256" key="12">
    <source>
        <dbReference type="SAM" id="MobiDB-lite"/>
    </source>
</evidence>
<feature type="domain" description="Chromosomal replication initiator DnaA C-terminal" evidence="14">
    <location>
        <begin position="378"/>
        <end position="447"/>
    </location>
</feature>
<feature type="binding site" evidence="8">
    <location>
        <position position="178"/>
    </location>
    <ligand>
        <name>ATP</name>
        <dbReference type="ChEBI" id="CHEBI:30616"/>
    </ligand>
</feature>
<evidence type="ECO:0000256" key="10">
    <source>
        <dbReference type="RuleBase" id="RU000577"/>
    </source>
</evidence>
<dbReference type="Gene3D" id="1.10.8.60">
    <property type="match status" value="1"/>
</dbReference>
<dbReference type="InterPro" id="IPR013159">
    <property type="entry name" value="DnaA_C"/>
</dbReference>
<evidence type="ECO:0000256" key="7">
    <source>
        <dbReference type="ARBA" id="ARBA00023125"/>
    </source>
</evidence>
<dbReference type="Gene3D" id="3.30.300.180">
    <property type="match status" value="1"/>
</dbReference>
<comment type="domain">
    <text evidence="8">Domain I is involved in oligomerization and binding regulators, domain II is flexibile and of varying length in different bacteria, domain III forms the AAA+ region, while domain IV binds dsDNA.</text>
</comment>
<evidence type="ECO:0000256" key="11">
    <source>
        <dbReference type="RuleBase" id="RU004227"/>
    </source>
</evidence>
<dbReference type="HAMAP" id="MF_00377">
    <property type="entry name" value="DnaA_bact"/>
    <property type="match status" value="1"/>
</dbReference>
<dbReference type="PRINTS" id="PR00051">
    <property type="entry name" value="DNAA"/>
</dbReference>
<dbReference type="SUPFAM" id="SSF48295">
    <property type="entry name" value="TrpR-like"/>
    <property type="match status" value="1"/>
</dbReference>
<dbReference type="PANTHER" id="PTHR30050:SF2">
    <property type="entry name" value="CHROMOSOMAL REPLICATION INITIATOR PROTEIN DNAA"/>
    <property type="match status" value="1"/>
</dbReference>
<evidence type="ECO:0000256" key="8">
    <source>
        <dbReference type="HAMAP-Rule" id="MF_00377"/>
    </source>
</evidence>
<dbReference type="InterPro" id="IPR013317">
    <property type="entry name" value="DnaA_dom"/>
</dbReference>
<comment type="caution">
    <text evidence="15">The sequence shown here is derived from an EMBL/GenBank/DDBJ whole genome shotgun (WGS) entry which is preliminary data.</text>
</comment>
<dbReference type="InterPro" id="IPR038454">
    <property type="entry name" value="DnaA_N_sf"/>
</dbReference>
<evidence type="ECO:0000313" key="16">
    <source>
        <dbReference type="Proteomes" id="UP001597106"/>
    </source>
</evidence>
<evidence type="ECO:0000259" key="14">
    <source>
        <dbReference type="SMART" id="SM00760"/>
    </source>
</evidence>
<evidence type="ECO:0000256" key="5">
    <source>
        <dbReference type="ARBA" id="ARBA00022840"/>
    </source>
</evidence>
<evidence type="ECO:0000256" key="6">
    <source>
        <dbReference type="ARBA" id="ARBA00023121"/>
    </source>
</evidence>
<keyword evidence="6 8" id="KW-0446">Lipid-binding</keyword>
<feature type="domain" description="AAA+ ATPase" evidence="13">
    <location>
        <begin position="167"/>
        <end position="297"/>
    </location>
</feature>
<keyword evidence="4 8" id="KW-0547">Nucleotide-binding</keyword>
<dbReference type="Pfam" id="PF08299">
    <property type="entry name" value="Bac_DnaA_C"/>
    <property type="match status" value="1"/>
</dbReference>
<keyword evidence="5 8" id="KW-0067">ATP-binding</keyword>
<evidence type="ECO:0000259" key="13">
    <source>
        <dbReference type="SMART" id="SM00382"/>
    </source>
</evidence>
<sequence length="470" mass="53137">MENFWAYCLLKFEQELSAQQYNTWIKPLKARINGESVQIVAPNKFVMQWVKSKFFSRIETIATELSPTAILELIVDSSESLAPAAPVVNKAASVSENPVETAIATAPTKTVTKPNRPPIQRASAKPVKNEKSSGLNDSFLFDNYVTGRANQLARAAAIQVAGNPGQAYNPLFIYGGVGLGKTHLLQAIGNELKKIKPEANIRYLHAERYVSDVVKAYENKAFDEFKQLYHSLDLLLIDDIQFFAKKTRTQEEFFYAFNTLIEEKKQIVITCDTYPKEIADMDERLRTRFSWGLTVAVEPPELEMRVAILRKKAENLNIDLHEDVAFFVAKQIRSSVRELEGALNRIIAMANFTGHAIDVHLAKDALRDLIAVRGRQITIENIQKTVADYYKIKVSDMFSKKRSRNVARPRQVAMSLARELTNHSFPEIGEAFGGRHHTTVMHACEEIEQLRLNDQTLARDIGLLTQVIRD</sequence>
<protein>
    <recommendedName>
        <fullName evidence="8 9">Chromosomal replication initiator protein DnaA</fullName>
    </recommendedName>
</protein>
<dbReference type="CDD" id="cd00009">
    <property type="entry name" value="AAA"/>
    <property type="match status" value="1"/>
</dbReference>
<feature type="binding site" evidence="8">
    <location>
        <position position="181"/>
    </location>
    <ligand>
        <name>ATP</name>
        <dbReference type="ChEBI" id="CHEBI:30616"/>
    </ligand>
</feature>
<feature type="region of interest" description="Disordered" evidence="12">
    <location>
        <begin position="109"/>
        <end position="130"/>
    </location>
</feature>
<feature type="binding site" evidence="8">
    <location>
        <position position="180"/>
    </location>
    <ligand>
        <name>ATP</name>
        <dbReference type="ChEBI" id="CHEBI:30616"/>
    </ligand>
</feature>
<dbReference type="InterPro" id="IPR003593">
    <property type="entry name" value="AAA+_ATPase"/>
</dbReference>
<dbReference type="InterPro" id="IPR020591">
    <property type="entry name" value="Chromosome_initiator_DnaA-like"/>
</dbReference>
<dbReference type="Pfam" id="PF00308">
    <property type="entry name" value="Bac_DnaA"/>
    <property type="match status" value="1"/>
</dbReference>
<evidence type="ECO:0000313" key="15">
    <source>
        <dbReference type="EMBL" id="MFD0928788.1"/>
    </source>
</evidence>
<keyword evidence="16" id="KW-1185">Reference proteome</keyword>
<gene>
    <name evidence="8 15" type="primary">dnaA</name>
    <name evidence="15" type="ORF">ACFQ1T_03240</name>
</gene>
<keyword evidence="7 8" id="KW-0238">DNA-binding</keyword>
<dbReference type="CDD" id="cd06571">
    <property type="entry name" value="Bac_DnaA_C"/>
    <property type="match status" value="1"/>
</dbReference>
<feature type="binding site" evidence="8">
    <location>
        <position position="182"/>
    </location>
    <ligand>
        <name>ATP</name>
        <dbReference type="ChEBI" id="CHEBI:30616"/>
    </ligand>
</feature>
<dbReference type="EMBL" id="JBHTJW010000002">
    <property type="protein sequence ID" value="MFD0928788.1"/>
    <property type="molecule type" value="Genomic_DNA"/>
</dbReference>
<keyword evidence="2 8" id="KW-0963">Cytoplasm</keyword>
<feature type="region of interest" description="Domain IV, binds dsDNA" evidence="8">
    <location>
        <begin position="351"/>
        <end position="470"/>
    </location>
</feature>
<dbReference type="RefSeq" id="WP_379073922.1">
    <property type="nucleotide sequence ID" value="NZ_JBHTJW010000002.1"/>
</dbReference>
<comment type="caution">
    <text evidence="8">Lacks conserved residue(s) required for the propagation of feature annotation.</text>
</comment>
<dbReference type="SMART" id="SM00760">
    <property type="entry name" value="Bac_DnaA_C"/>
    <property type="match status" value="1"/>
</dbReference>
<accession>A0ABW3GEP8</accession>
<comment type="subcellular location">
    <subcellularLocation>
        <location evidence="8">Cytoplasm</location>
    </subcellularLocation>
</comment>
<dbReference type="Proteomes" id="UP001597106">
    <property type="component" value="Unassembled WGS sequence"/>
</dbReference>
<dbReference type="Gene3D" id="1.10.1750.10">
    <property type="match status" value="1"/>
</dbReference>
<evidence type="ECO:0000256" key="1">
    <source>
        <dbReference type="ARBA" id="ARBA00006583"/>
    </source>
</evidence>
<dbReference type="Pfam" id="PF11638">
    <property type="entry name" value="DnaA_N"/>
    <property type="match status" value="1"/>
</dbReference>
<evidence type="ECO:0000256" key="4">
    <source>
        <dbReference type="ARBA" id="ARBA00022741"/>
    </source>
</evidence>
<evidence type="ECO:0000256" key="9">
    <source>
        <dbReference type="NCBIfam" id="TIGR00362"/>
    </source>
</evidence>
<comment type="subunit">
    <text evidence="8">Oligomerizes as a right-handed, spiral filament on DNA at oriC.</text>
</comment>
<reference evidence="16" key="1">
    <citation type="journal article" date="2019" name="Int. J. Syst. Evol. Microbiol.">
        <title>The Global Catalogue of Microorganisms (GCM) 10K type strain sequencing project: providing services to taxonomists for standard genome sequencing and annotation.</title>
        <authorList>
            <consortium name="The Broad Institute Genomics Platform"/>
            <consortium name="The Broad Institute Genome Sequencing Center for Infectious Disease"/>
            <person name="Wu L."/>
            <person name="Ma J."/>
        </authorList>
    </citation>
    <scope>NUCLEOTIDE SEQUENCE [LARGE SCALE GENOMIC DNA]</scope>
    <source>
        <strain evidence="16">CCUG 59685</strain>
    </source>
</reference>
<dbReference type="NCBIfam" id="TIGR00362">
    <property type="entry name" value="DnaA"/>
    <property type="match status" value="1"/>
</dbReference>
<comment type="function">
    <text evidence="8 10">Plays an essential role in the initiation and regulation of chromosomal replication. ATP-DnaA binds to the origin of replication (oriC) to initiate formation of the DNA replication initiation complex once per cell cycle. Binds the DnaA box (a 9 base pair repeat at the origin) and separates the double-stranded (ds)DNA. Forms a right-handed helical filament on oriC DNA; dsDNA binds to the exterior of the filament while single-stranded (ss)DNA is stabiized in the filament's interior. The ATP-DnaA-oriC complex binds and stabilizes one strand of the AT-rich DNA unwinding element (DUE), permitting loading of DNA polymerase. After initiation quickly degrades to an ADP-DnaA complex that is not apt for DNA replication. Binds acidic phospholipids.</text>
</comment>
<evidence type="ECO:0000256" key="3">
    <source>
        <dbReference type="ARBA" id="ARBA00022705"/>
    </source>
</evidence>
<dbReference type="Gene3D" id="3.40.50.300">
    <property type="entry name" value="P-loop containing nucleotide triphosphate hydrolases"/>
    <property type="match status" value="1"/>
</dbReference>
<keyword evidence="3 8" id="KW-0235">DNA replication</keyword>
<dbReference type="InterPro" id="IPR027417">
    <property type="entry name" value="P-loop_NTPase"/>
</dbReference>
<dbReference type="PROSITE" id="PS01008">
    <property type="entry name" value="DNAA"/>
    <property type="match status" value="1"/>
</dbReference>
<name>A0ABW3GEP8_9PROT</name>